<name>A0A8H7HX16_9AGAM</name>
<reference evidence="6" key="1">
    <citation type="submission" date="2020-09" db="EMBL/GenBank/DDBJ databases">
        <title>Comparative genome analyses of four rice-infecting Rhizoctonia solani isolates reveal extensive enrichment of homogalacturonan modification genes.</title>
        <authorList>
            <person name="Lee D.-Y."/>
            <person name="Jeon J."/>
            <person name="Kim K.-T."/>
            <person name="Cheong K."/>
            <person name="Song H."/>
            <person name="Choi G."/>
            <person name="Ko J."/>
            <person name="Opiyo S.O."/>
            <person name="Zuo S."/>
            <person name="Madhav S."/>
            <person name="Lee Y.-H."/>
            <person name="Wang G.-L."/>
        </authorList>
    </citation>
    <scope>NUCLEOTIDE SEQUENCE</scope>
    <source>
        <strain evidence="6">AG1-IA WGL</strain>
    </source>
</reference>
<protein>
    <submittedName>
        <fullName evidence="6">Kinase-like protein</fullName>
    </submittedName>
</protein>
<dbReference type="InterPro" id="IPR019775">
    <property type="entry name" value="WD40_repeat_CS"/>
</dbReference>
<dbReference type="SUPFAM" id="SSF50978">
    <property type="entry name" value="WD40 repeat-like"/>
    <property type="match status" value="1"/>
</dbReference>
<dbReference type="Gene3D" id="2.40.40.10">
    <property type="entry name" value="RlpA-like domain"/>
    <property type="match status" value="1"/>
</dbReference>
<dbReference type="InterPro" id="IPR001245">
    <property type="entry name" value="Ser-Thr/Tyr_kinase_cat_dom"/>
</dbReference>
<feature type="non-terminal residue" evidence="6">
    <location>
        <position position="749"/>
    </location>
</feature>
<feature type="repeat" description="WD" evidence="3">
    <location>
        <begin position="266"/>
        <end position="307"/>
    </location>
</feature>
<dbReference type="PROSITE" id="PS50294">
    <property type="entry name" value="WD_REPEATS_REGION"/>
    <property type="match status" value="6"/>
</dbReference>
<feature type="domain" description="Protein kinase" evidence="5">
    <location>
        <begin position="475"/>
        <end position="749"/>
    </location>
</feature>
<dbReference type="Gene3D" id="2.130.10.10">
    <property type="entry name" value="YVTN repeat-like/Quinoprotein amine dehydrogenase"/>
    <property type="match status" value="2"/>
</dbReference>
<evidence type="ECO:0000259" key="5">
    <source>
        <dbReference type="PROSITE" id="PS50011"/>
    </source>
</evidence>
<dbReference type="GO" id="GO:1990234">
    <property type="term" value="C:transferase complex"/>
    <property type="evidence" value="ECO:0007669"/>
    <property type="project" value="UniProtKB-ARBA"/>
</dbReference>
<dbReference type="SUPFAM" id="SSF56112">
    <property type="entry name" value="Protein kinase-like (PK-like)"/>
    <property type="match status" value="1"/>
</dbReference>
<dbReference type="GO" id="GO:0005524">
    <property type="term" value="F:ATP binding"/>
    <property type="evidence" value="ECO:0007669"/>
    <property type="project" value="InterPro"/>
</dbReference>
<dbReference type="InterPro" id="IPR000719">
    <property type="entry name" value="Prot_kinase_dom"/>
</dbReference>
<dbReference type="InterPro" id="IPR001680">
    <property type="entry name" value="WD40_rpt"/>
</dbReference>
<dbReference type="InterPro" id="IPR020472">
    <property type="entry name" value="WD40_PAC1"/>
</dbReference>
<dbReference type="CDD" id="cd22191">
    <property type="entry name" value="DPBB_RlpA_EXP_N-like"/>
    <property type="match status" value="1"/>
</dbReference>
<keyword evidence="6" id="KW-0808">Transferase</keyword>
<dbReference type="PANTHER" id="PTHR22847:SF637">
    <property type="entry name" value="WD REPEAT DOMAIN 5B"/>
    <property type="match status" value="1"/>
</dbReference>
<accession>A0A8H7HX16</accession>
<dbReference type="GO" id="GO:0004672">
    <property type="term" value="F:protein kinase activity"/>
    <property type="evidence" value="ECO:0007669"/>
    <property type="project" value="InterPro"/>
</dbReference>
<evidence type="ECO:0000313" key="7">
    <source>
        <dbReference type="Proteomes" id="UP000602905"/>
    </source>
</evidence>
<dbReference type="PRINTS" id="PR00320">
    <property type="entry name" value="GPROTEINBRPT"/>
</dbReference>
<dbReference type="InterPro" id="IPR036322">
    <property type="entry name" value="WD40_repeat_dom_sf"/>
</dbReference>
<gene>
    <name evidence="6" type="ORF">RHS03_02826</name>
</gene>
<dbReference type="EMBL" id="JACYCD010000048">
    <property type="protein sequence ID" value="KAF8709186.1"/>
    <property type="molecule type" value="Genomic_DNA"/>
</dbReference>
<dbReference type="CDD" id="cd00200">
    <property type="entry name" value="WD40"/>
    <property type="match status" value="1"/>
</dbReference>
<keyword evidence="1 3" id="KW-0853">WD repeat</keyword>
<dbReference type="OrthoDB" id="538223at2759"/>
<dbReference type="SMART" id="SM00320">
    <property type="entry name" value="WD40"/>
    <property type="match status" value="7"/>
</dbReference>
<dbReference type="InterPro" id="IPR011009">
    <property type="entry name" value="Kinase-like_dom_sf"/>
</dbReference>
<feature type="repeat" description="WD" evidence="3">
    <location>
        <begin position="180"/>
        <end position="221"/>
    </location>
</feature>
<dbReference type="Gene3D" id="1.10.510.10">
    <property type="entry name" value="Transferase(Phosphotransferase) domain 1"/>
    <property type="match status" value="1"/>
</dbReference>
<feature type="signal peptide" evidence="4">
    <location>
        <begin position="1"/>
        <end position="28"/>
    </location>
</feature>
<dbReference type="Pfam" id="PF07714">
    <property type="entry name" value="PK_Tyr_Ser-Thr"/>
    <property type="match status" value="1"/>
</dbReference>
<dbReference type="SUPFAM" id="SSF50685">
    <property type="entry name" value="Barwin-like endoglucanases"/>
    <property type="match status" value="1"/>
</dbReference>
<dbReference type="Proteomes" id="UP000602905">
    <property type="component" value="Unassembled WGS sequence"/>
</dbReference>
<feature type="repeat" description="WD" evidence="3">
    <location>
        <begin position="223"/>
        <end position="264"/>
    </location>
</feature>
<feature type="repeat" description="WD" evidence="3">
    <location>
        <begin position="352"/>
        <end position="393"/>
    </location>
</feature>
<keyword evidence="4" id="KW-0732">Signal</keyword>
<dbReference type="InterPro" id="IPR015943">
    <property type="entry name" value="WD40/YVTN_repeat-like_dom_sf"/>
</dbReference>
<keyword evidence="2" id="KW-0677">Repeat</keyword>
<evidence type="ECO:0000256" key="4">
    <source>
        <dbReference type="SAM" id="SignalP"/>
    </source>
</evidence>
<dbReference type="InterPro" id="IPR036908">
    <property type="entry name" value="RlpA-like_sf"/>
</dbReference>
<dbReference type="PROSITE" id="PS00678">
    <property type="entry name" value="WD_REPEATS_1"/>
    <property type="match status" value="6"/>
</dbReference>
<feature type="chain" id="PRO_5034385724" evidence="4">
    <location>
        <begin position="29"/>
        <end position="749"/>
    </location>
</feature>
<evidence type="ECO:0000256" key="2">
    <source>
        <dbReference type="ARBA" id="ARBA00022737"/>
    </source>
</evidence>
<feature type="repeat" description="WD" evidence="3">
    <location>
        <begin position="137"/>
        <end position="178"/>
    </location>
</feature>
<feature type="repeat" description="WD" evidence="3">
    <location>
        <begin position="309"/>
        <end position="350"/>
    </location>
</feature>
<evidence type="ECO:0000256" key="1">
    <source>
        <dbReference type="ARBA" id="ARBA00022574"/>
    </source>
</evidence>
<dbReference type="Pfam" id="PF00400">
    <property type="entry name" value="WD40"/>
    <property type="match status" value="7"/>
</dbReference>
<evidence type="ECO:0000256" key="3">
    <source>
        <dbReference type="PROSITE-ProRule" id="PRU00221"/>
    </source>
</evidence>
<dbReference type="PROSITE" id="PS50011">
    <property type="entry name" value="PROTEIN_KINASE_DOM"/>
    <property type="match status" value="1"/>
</dbReference>
<evidence type="ECO:0000313" key="6">
    <source>
        <dbReference type="EMBL" id="KAF8709186.1"/>
    </source>
</evidence>
<comment type="caution">
    <text evidence="6">The sequence shown here is derived from an EMBL/GenBank/DDBJ whole genome shotgun (WGS) entry which is preliminary data.</text>
</comment>
<organism evidence="6 7">
    <name type="scientific">Rhizoctonia solani</name>
    <dbReference type="NCBI Taxonomy" id="456999"/>
    <lineage>
        <taxon>Eukaryota</taxon>
        <taxon>Fungi</taxon>
        <taxon>Dikarya</taxon>
        <taxon>Basidiomycota</taxon>
        <taxon>Agaricomycotina</taxon>
        <taxon>Agaricomycetes</taxon>
        <taxon>Cantharellales</taxon>
        <taxon>Ceratobasidiaceae</taxon>
        <taxon>Rhizoctonia</taxon>
    </lineage>
</organism>
<sequence>MHFLGFCRRTFLTTVFVLGLCFLAPAHAIPVETVEIIDLPDKPSQVDHLFTRKPGHKGGWATYCHDTEEGKGACGKYNRNKEHVVAIGQSGASTLCGKTATVRWRGKSVRVRVVDECPVCGYNDIDLSPAAFQQLANKGHKSRIRSTVFSPDGKLVASASDDNTVRIWDVQSGSEATNPFKEHTGHVNAAMFSPDGTRIASCSRDHSIFIWDVRQQKVIAAPLDVHTDWVWSVGFSPDGALLVSGSKDCTIRIWDVHTGTLIKGSLTGHTDAVYSVVFSPDGNRIVSGSGDKTIRIWDVQSGETVVGALEGHSDSVWSISISPDGSRIASGSRDFTVRVWDSQTGAMIAGPFQGHFSPVFSVSFSPDGNRIMSGAQNGVVYMWEAHTGVMVLNLAGANSAVTFVAFSPEGKRIVYGCGNGTVVVHSLIESPLKGEEVPEGTLEILAAGHMSNNEAFDQMMLHGCTDMRPTIDPEGYSDGPAYEGGFGDVWKGRLIGGVEVAVKTWQFSFMAREDPKQLKYVMQEVCSRFQVKHENVQELLGVTMFQGRLGVVSPWMPYSGLQEYIQKNPDVDRYGLCIQVATGLSYLHSKGMVHGGLRAANILVSTDGTLKISNFNYSILAESATVISHTANLGGGSLRWMAPELLPSADDDLERAVKRTKQTDVYALGMTLLEIITGRVPYSECETDHGVFVALEKRERLVRPKELLGDDVKQGTMWKLMLWCWDFEPSARPAVDYVLIMLKGLVGQF</sequence>
<dbReference type="AlphaFoldDB" id="A0A8H7HX16"/>
<proteinExistence type="predicted"/>
<dbReference type="PROSITE" id="PS50082">
    <property type="entry name" value="WD_REPEATS_2"/>
    <property type="match status" value="6"/>
</dbReference>
<dbReference type="PANTHER" id="PTHR22847">
    <property type="entry name" value="WD40 REPEAT PROTEIN"/>
    <property type="match status" value="1"/>
</dbReference>
<keyword evidence="6" id="KW-0418">Kinase</keyword>